<gene>
    <name evidence="2" type="ORF">DI616_15655</name>
</gene>
<name>A0A533I3D8_PARDE</name>
<dbReference type="AlphaFoldDB" id="A0A533I3D8"/>
<dbReference type="Proteomes" id="UP000315344">
    <property type="component" value="Unassembled WGS sequence"/>
</dbReference>
<dbReference type="SUPFAM" id="SSF48295">
    <property type="entry name" value="TrpR-like"/>
    <property type="match status" value="1"/>
</dbReference>
<dbReference type="EMBL" id="VAFL01000015">
    <property type="protein sequence ID" value="TKW65161.1"/>
    <property type="molecule type" value="Genomic_DNA"/>
</dbReference>
<organism evidence="2 3">
    <name type="scientific">Paracoccus denitrificans</name>
    <dbReference type="NCBI Taxonomy" id="266"/>
    <lineage>
        <taxon>Bacteria</taxon>
        <taxon>Pseudomonadati</taxon>
        <taxon>Pseudomonadota</taxon>
        <taxon>Alphaproteobacteria</taxon>
        <taxon>Rhodobacterales</taxon>
        <taxon>Paracoccaceae</taxon>
        <taxon>Paracoccus</taxon>
    </lineage>
</organism>
<reference evidence="2 3" key="1">
    <citation type="journal article" date="2017" name="Nat. Commun.">
        <title>In situ click chemistry generation of cyclooxygenase-2 inhibitors.</title>
        <authorList>
            <person name="Bhardwaj A."/>
            <person name="Kaur J."/>
            <person name="Wuest M."/>
            <person name="Wuest F."/>
        </authorList>
    </citation>
    <scope>NUCLEOTIDE SEQUENCE [LARGE SCALE GENOMIC DNA]</scope>
    <source>
        <strain evidence="2">S2_012_000_R3_94</strain>
    </source>
</reference>
<dbReference type="GO" id="GO:0043565">
    <property type="term" value="F:sequence-specific DNA binding"/>
    <property type="evidence" value="ECO:0007669"/>
    <property type="project" value="InterPro"/>
</dbReference>
<sequence>MDMQAKKALMADMYTNQNKSLKEIGLALNVAPTTVWHHLNRMGIKRRAAHRRAKDVPYSERRKKQPRFTHEQHSEMIHLYTNVNKTLEELSMIYGVSRSSISTWLKKANVKLRAPSRRRTSVGYVPNPRKLIINERIIKNASVDRSSGVSWREIASRYDISVSYIRRKVLEYEANICI</sequence>
<evidence type="ECO:0000256" key="1">
    <source>
        <dbReference type="SAM" id="MobiDB-lite"/>
    </source>
</evidence>
<evidence type="ECO:0000313" key="3">
    <source>
        <dbReference type="Proteomes" id="UP000315344"/>
    </source>
</evidence>
<accession>A0A533I3D8</accession>
<evidence type="ECO:0000313" key="2">
    <source>
        <dbReference type="EMBL" id="TKW65161.1"/>
    </source>
</evidence>
<comment type="caution">
    <text evidence="2">The sequence shown here is derived from an EMBL/GenBank/DDBJ whole genome shotgun (WGS) entry which is preliminary data.</text>
</comment>
<proteinExistence type="predicted"/>
<protein>
    <submittedName>
        <fullName evidence="2">Uncharacterized protein</fullName>
    </submittedName>
</protein>
<feature type="region of interest" description="Disordered" evidence="1">
    <location>
        <begin position="47"/>
        <end position="71"/>
    </location>
</feature>
<dbReference type="InterPro" id="IPR010921">
    <property type="entry name" value="Trp_repressor/repl_initiator"/>
</dbReference>